<name>A0A0F5H0M8_9BACT</name>
<evidence type="ECO:0000313" key="3">
    <source>
        <dbReference type="Proteomes" id="UP000033750"/>
    </source>
</evidence>
<sequence>MQNKKIAKTLVSLATTAGAASAFLALSANFEGSTNSNTGVYQLNDDKKFDQVIYYVADNKYYSVENNKEINNKVWNSEFIKLQNFNNGLHFDYMEAKAQKLSDKIKYIASNANINQRTELTNPITDKWFDNPINRKPLRVIFNDINKLSSKETGFYNGSYPIQGAIYISKDLRFYGPVTVSIYTNETTPRLIDQKVLNFTQDDNGKIGSGSYFISPYRDINTYQGASQHNQWVYLNNVTYVPAYSDMTGYYLIDSNTKAPNSNLVANGITDWGYRTFKNNQNSFEERNERAQAGKYGIKSKYLSDKQNVNNPFVNSSEKDKDVRSILKKNIGSAIFFDVNTAESHPAETKYFVEVKFELTSNIGLQKSVANQKDYSSAGHSFVGLGLLNETLYHNTKNEALTSSKVFHSLRRESKNLLLITKEQTAQALKNDKISIPSYDIDVYDKQSQKVLYTIAKDKKKFNQSKSSWTTKTAAVLTNNTNFDYQNLVFKPKVADNKDKKYTIKMSKLSASTDKVFTGERGYYSSTLEWDYSDWYKFNSELNKTQWLTKGQKDALLEEFKNNLDADGVQLKENSIKNIDTYIREIKNLDITQQSYEDRYLALINYLETKNPNSEFSNKQLLLLSSKSNKTALDTLKLLDSNYANAWNKSNLTTKYDSSSDKPKDRTQNQANKIIDLGSLNNAISNLNTILSDLQSNKLDGLSNINNFYAKLDQKELTNLSKHTYNN</sequence>
<dbReference type="RefSeq" id="WP_046096880.1">
    <property type="nucleotide sequence ID" value="NZ_JZXN01000015.1"/>
</dbReference>
<accession>A0A0F5H0M8</accession>
<gene>
    <name evidence="2" type="ORF">MMELEA_04520</name>
</gene>
<evidence type="ECO:0008006" key="4">
    <source>
        <dbReference type="Google" id="ProtNLM"/>
    </source>
</evidence>
<dbReference type="EMBL" id="JZXN01000015">
    <property type="protein sequence ID" value="KKB26876.1"/>
    <property type="molecule type" value="Genomic_DNA"/>
</dbReference>
<comment type="caution">
    <text evidence="2">The sequence shown here is derived from an EMBL/GenBank/DDBJ whole genome shotgun (WGS) entry which is preliminary data.</text>
</comment>
<dbReference type="AlphaFoldDB" id="A0A0F5H0M8"/>
<reference evidence="2 3" key="1">
    <citation type="submission" date="2015-03" db="EMBL/GenBank/DDBJ databases">
        <title>Genome sequence of Mycoplasma meleagridis strain ATCC 25294.</title>
        <authorList>
            <person name="Yacoub E."/>
            <person name="Blanchard A."/>
            <person name="Sirand-Pugnet P."/>
            <person name="Mardassi B.B.A."/>
        </authorList>
    </citation>
    <scope>NUCLEOTIDE SEQUENCE [LARGE SCALE GENOMIC DNA]</scope>
    <source>
        <strain evidence="2 3">ATCC 25294</strain>
    </source>
</reference>
<dbReference type="OrthoDB" id="400581at2"/>
<protein>
    <recommendedName>
        <fullName evidence="4">Lipoprotein</fullName>
    </recommendedName>
</protein>
<keyword evidence="3" id="KW-1185">Reference proteome</keyword>
<evidence type="ECO:0000313" key="2">
    <source>
        <dbReference type="EMBL" id="KKB26876.1"/>
    </source>
</evidence>
<organism evidence="2 3">
    <name type="scientific">Mycoplasmopsis meleagridis ATCC 25294</name>
    <dbReference type="NCBI Taxonomy" id="1264554"/>
    <lineage>
        <taxon>Bacteria</taxon>
        <taxon>Bacillati</taxon>
        <taxon>Mycoplasmatota</taxon>
        <taxon>Mycoplasmoidales</taxon>
        <taxon>Metamycoplasmataceae</taxon>
        <taxon>Mycoplasmopsis</taxon>
    </lineage>
</organism>
<keyword evidence="1" id="KW-0732">Signal</keyword>
<evidence type="ECO:0000256" key="1">
    <source>
        <dbReference type="SAM" id="SignalP"/>
    </source>
</evidence>
<feature type="signal peptide" evidence="1">
    <location>
        <begin position="1"/>
        <end position="27"/>
    </location>
</feature>
<proteinExistence type="predicted"/>
<dbReference type="PATRIC" id="fig|1264554.4.peg.398"/>
<feature type="chain" id="PRO_5002487046" description="Lipoprotein" evidence="1">
    <location>
        <begin position="28"/>
        <end position="727"/>
    </location>
</feature>
<dbReference type="Proteomes" id="UP000033750">
    <property type="component" value="Unassembled WGS sequence"/>
</dbReference>